<dbReference type="InterPro" id="IPR050307">
    <property type="entry name" value="Sterol_Desaturase_Related"/>
</dbReference>
<name>A0AA49GT93_9BACT</name>
<keyword evidence="2 5" id="KW-0812">Transmembrane</keyword>
<evidence type="ECO:0000256" key="3">
    <source>
        <dbReference type="ARBA" id="ARBA00022989"/>
    </source>
</evidence>
<dbReference type="GO" id="GO:0005506">
    <property type="term" value="F:iron ion binding"/>
    <property type="evidence" value="ECO:0007669"/>
    <property type="project" value="InterPro"/>
</dbReference>
<dbReference type="GO" id="GO:0016491">
    <property type="term" value="F:oxidoreductase activity"/>
    <property type="evidence" value="ECO:0007669"/>
    <property type="project" value="InterPro"/>
</dbReference>
<accession>A0AA49GT93</accession>
<dbReference type="EMBL" id="CP120682">
    <property type="protein sequence ID" value="WKN38161.1"/>
    <property type="molecule type" value="Genomic_DNA"/>
</dbReference>
<dbReference type="GO" id="GO:0008610">
    <property type="term" value="P:lipid biosynthetic process"/>
    <property type="evidence" value="ECO:0007669"/>
    <property type="project" value="InterPro"/>
</dbReference>
<dbReference type="GO" id="GO:0016020">
    <property type="term" value="C:membrane"/>
    <property type="evidence" value="ECO:0007669"/>
    <property type="project" value="UniProtKB-SubCell"/>
</dbReference>
<organism evidence="7">
    <name type="scientific">Roseihalotalea indica</name>
    <dbReference type="NCBI Taxonomy" id="2867963"/>
    <lineage>
        <taxon>Bacteria</taxon>
        <taxon>Pseudomonadati</taxon>
        <taxon>Bacteroidota</taxon>
        <taxon>Cytophagia</taxon>
        <taxon>Cytophagales</taxon>
        <taxon>Catalimonadaceae</taxon>
        <taxon>Roseihalotalea</taxon>
    </lineage>
</organism>
<sequence>MTASVDSLLFLSWERTFLLTLLFFGLLYFISAGLASGLAKWLSHRQQGQSMHTTPVTNRQIRKEIRRSLVSIVVFALLAIPVQVAYAHQIIHINWSLQVYTLIPEILVLFFWNELHFYACHRLLHHPWLFRRVHYQHHQSTTPTPYATYSFHWFEAFLLGTVIYLPLSLFSFQYLALLSLPVLSILLNTLGHWDYDLAPEKSPDHWLKFSFRHSQHHRRVRGNYGFFLPYFDQLFRTKTP</sequence>
<evidence type="ECO:0000256" key="4">
    <source>
        <dbReference type="ARBA" id="ARBA00023136"/>
    </source>
</evidence>
<dbReference type="PANTHER" id="PTHR11863">
    <property type="entry name" value="STEROL DESATURASE"/>
    <property type="match status" value="1"/>
</dbReference>
<feature type="transmembrane region" description="Helical" evidence="5">
    <location>
        <begin position="17"/>
        <end position="42"/>
    </location>
</feature>
<gene>
    <name evidence="7" type="ORF">K4G66_05540</name>
</gene>
<keyword evidence="3 5" id="KW-1133">Transmembrane helix</keyword>
<dbReference type="Pfam" id="PF04116">
    <property type="entry name" value="FA_hydroxylase"/>
    <property type="match status" value="1"/>
</dbReference>
<feature type="domain" description="Fatty acid hydroxylase" evidence="6">
    <location>
        <begin position="107"/>
        <end position="237"/>
    </location>
</feature>
<evidence type="ECO:0000256" key="1">
    <source>
        <dbReference type="ARBA" id="ARBA00004370"/>
    </source>
</evidence>
<comment type="subcellular location">
    <subcellularLocation>
        <location evidence="1">Membrane</location>
    </subcellularLocation>
</comment>
<dbReference type="InterPro" id="IPR006694">
    <property type="entry name" value="Fatty_acid_hydroxylase"/>
</dbReference>
<proteinExistence type="predicted"/>
<keyword evidence="4 5" id="KW-0472">Membrane</keyword>
<protein>
    <submittedName>
        <fullName evidence="7">Sterol desaturase family protein</fullName>
    </submittedName>
</protein>
<evidence type="ECO:0000313" key="7">
    <source>
        <dbReference type="EMBL" id="WKN38161.1"/>
    </source>
</evidence>
<reference evidence="7" key="1">
    <citation type="journal article" date="2023" name="Comput. Struct. Biotechnol. J.">
        <title>Discovery of a novel marine Bacteroidetes with a rich repertoire of carbohydrate-active enzymes.</title>
        <authorList>
            <person name="Chen B."/>
            <person name="Liu G."/>
            <person name="Chen Q."/>
            <person name="Wang H."/>
            <person name="Liu L."/>
            <person name="Tang K."/>
        </authorList>
    </citation>
    <scope>NUCLEOTIDE SEQUENCE</scope>
    <source>
        <strain evidence="7">TK19036</strain>
    </source>
</reference>
<evidence type="ECO:0000256" key="2">
    <source>
        <dbReference type="ARBA" id="ARBA00022692"/>
    </source>
</evidence>
<reference evidence="7" key="2">
    <citation type="journal article" date="2024" name="Antonie Van Leeuwenhoek">
        <title>Roseihalotalea indica gen. nov., sp. nov., a halophilic Bacteroidetes from mesopelagic Southwest Indian Ocean with higher carbohydrate metabolic potential.</title>
        <authorList>
            <person name="Chen B."/>
            <person name="Zhang M."/>
            <person name="Lin D."/>
            <person name="Ye J."/>
            <person name="Tang K."/>
        </authorList>
    </citation>
    <scope>NUCLEOTIDE SEQUENCE</scope>
    <source>
        <strain evidence="7">TK19036</strain>
    </source>
</reference>
<feature type="transmembrane region" description="Helical" evidence="5">
    <location>
        <begin position="69"/>
        <end position="86"/>
    </location>
</feature>
<dbReference type="AlphaFoldDB" id="A0AA49GT93"/>
<evidence type="ECO:0000256" key="5">
    <source>
        <dbReference type="SAM" id="Phobius"/>
    </source>
</evidence>
<evidence type="ECO:0000259" key="6">
    <source>
        <dbReference type="Pfam" id="PF04116"/>
    </source>
</evidence>